<gene>
    <name evidence="5" type="ORF">PBRA_008556</name>
</gene>
<evidence type="ECO:0000313" key="5">
    <source>
        <dbReference type="EMBL" id="CEP01614.1"/>
    </source>
</evidence>
<evidence type="ECO:0000256" key="4">
    <source>
        <dbReference type="SAM" id="SignalP"/>
    </source>
</evidence>
<dbReference type="Gene3D" id="3.30.710.10">
    <property type="entry name" value="Potassium Channel Kv1.1, Chain A"/>
    <property type="match status" value="1"/>
</dbReference>
<feature type="repeat" description="ANK" evidence="3">
    <location>
        <begin position="246"/>
        <end position="268"/>
    </location>
</feature>
<accession>A0A0G4J2R4</accession>
<evidence type="ECO:0000256" key="1">
    <source>
        <dbReference type="ARBA" id="ARBA00022737"/>
    </source>
</evidence>
<dbReference type="Pfam" id="PF00023">
    <property type="entry name" value="Ank"/>
    <property type="match status" value="1"/>
</dbReference>
<evidence type="ECO:0000256" key="2">
    <source>
        <dbReference type="ARBA" id="ARBA00023043"/>
    </source>
</evidence>
<sequence length="381" mass="40907">MDRARLASPFALIVVVVLAGARTDAVALRSSDGVVHHVATSDAVAQSGLLNRLLGVIGEDDLVPLSAVGNSELRLIVEFVNATARHDQSDFAAAAARWVRRRLSGAGPDAQCRFLTAADYLDMRSLMVAIASTKRTWGDVVAMREEMLSPNAHRFVVDNAPGVVRLGQVASTNSQQELVERIRHHLAAGDGGGDIAFVNSVRWNRLGNVLHWAASQGEDLIAELLLSAPDIDVNARCTKSFGTPVSGNTFLHLAAKSGHANVVRLLLKVPGIDVNTRDGSGMTALHWAVVNASRRVVALLLEAPGIDVNARELRFRWTPLHWACELGLVPIVGLLLNAPDIDVNLADCQTMLYASWSGHNGIVELLQNATTSCTTPEPYHS</sequence>
<dbReference type="GO" id="GO:0005634">
    <property type="term" value="C:nucleus"/>
    <property type="evidence" value="ECO:0007669"/>
    <property type="project" value="TreeGrafter"/>
</dbReference>
<dbReference type="GO" id="GO:0005737">
    <property type="term" value="C:cytoplasm"/>
    <property type="evidence" value="ECO:0007669"/>
    <property type="project" value="TreeGrafter"/>
</dbReference>
<proteinExistence type="predicted"/>
<dbReference type="Pfam" id="PF12796">
    <property type="entry name" value="Ank_2"/>
    <property type="match status" value="1"/>
</dbReference>
<dbReference type="SMART" id="SM00248">
    <property type="entry name" value="ANK"/>
    <property type="match status" value="5"/>
</dbReference>
<keyword evidence="1" id="KW-0677">Repeat</keyword>
<dbReference type="InterPro" id="IPR050745">
    <property type="entry name" value="Multifunctional_regulatory"/>
</dbReference>
<dbReference type="PROSITE" id="PS50088">
    <property type="entry name" value="ANK_REPEAT"/>
    <property type="match status" value="2"/>
</dbReference>
<dbReference type="OrthoDB" id="366390at2759"/>
<feature type="chain" id="PRO_5005193436" evidence="4">
    <location>
        <begin position="28"/>
        <end position="381"/>
    </location>
</feature>
<dbReference type="EMBL" id="CDSF01000114">
    <property type="protein sequence ID" value="CEP01614.1"/>
    <property type="molecule type" value="Genomic_DNA"/>
</dbReference>
<dbReference type="InterPro" id="IPR011333">
    <property type="entry name" value="SKP1/BTB/POZ_sf"/>
</dbReference>
<keyword evidence="2 3" id="KW-0040">ANK repeat</keyword>
<reference evidence="5 6" key="1">
    <citation type="submission" date="2015-02" db="EMBL/GenBank/DDBJ databases">
        <authorList>
            <person name="Chooi Y.-H."/>
        </authorList>
    </citation>
    <scope>NUCLEOTIDE SEQUENCE [LARGE SCALE GENOMIC DNA]</scope>
    <source>
        <strain evidence="5">E3</strain>
    </source>
</reference>
<organism evidence="5 6">
    <name type="scientific">Plasmodiophora brassicae</name>
    <name type="common">Clubroot disease agent</name>
    <dbReference type="NCBI Taxonomy" id="37360"/>
    <lineage>
        <taxon>Eukaryota</taxon>
        <taxon>Sar</taxon>
        <taxon>Rhizaria</taxon>
        <taxon>Endomyxa</taxon>
        <taxon>Phytomyxea</taxon>
        <taxon>Plasmodiophorida</taxon>
        <taxon>Plasmodiophoridae</taxon>
        <taxon>Plasmodiophora</taxon>
    </lineage>
</organism>
<dbReference type="PROSITE" id="PS50297">
    <property type="entry name" value="ANK_REP_REGION"/>
    <property type="match status" value="1"/>
</dbReference>
<keyword evidence="6" id="KW-1185">Reference proteome</keyword>
<dbReference type="PANTHER" id="PTHR24189">
    <property type="entry name" value="MYOTROPHIN"/>
    <property type="match status" value="1"/>
</dbReference>
<dbReference type="InterPro" id="IPR036770">
    <property type="entry name" value="Ankyrin_rpt-contain_sf"/>
</dbReference>
<evidence type="ECO:0000256" key="3">
    <source>
        <dbReference type="PROSITE-ProRule" id="PRU00023"/>
    </source>
</evidence>
<name>A0A0G4J2R4_PLABS</name>
<feature type="signal peptide" evidence="4">
    <location>
        <begin position="1"/>
        <end position="27"/>
    </location>
</feature>
<dbReference type="Gene3D" id="1.25.40.20">
    <property type="entry name" value="Ankyrin repeat-containing domain"/>
    <property type="match status" value="2"/>
</dbReference>
<feature type="repeat" description="ANK" evidence="3">
    <location>
        <begin position="280"/>
        <end position="313"/>
    </location>
</feature>
<evidence type="ECO:0000313" key="6">
    <source>
        <dbReference type="Proteomes" id="UP000039324"/>
    </source>
</evidence>
<dbReference type="InterPro" id="IPR002110">
    <property type="entry name" value="Ankyrin_rpt"/>
</dbReference>
<dbReference type="SUPFAM" id="SSF48403">
    <property type="entry name" value="Ankyrin repeat"/>
    <property type="match status" value="1"/>
</dbReference>
<keyword evidence="4" id="KW-0732">Signal</keyword>
<dbReference type="Proteomes" id="UP000039324">
    <property type="component" value="Unassembled WGS sequence"/>
</dbReference>
<protein>
    <submittedName>
        <fullName evidence="5">Uncharacterized protein</fullName>
    </submittedName>
</protein>
<dbReference type="PANTHER" id="PTHR24189:SF50">
    <property type="entry name" value="ANKYRIN REPEAT AND SOCS BOX PROTEIN 2"/>
    <property type="match status" value="1"/>
</dbReference>
<dbReference type="STRING" id="37360.A0A0G4J2R4"/>
<dbReference type="AlphaFoldDB" id="A0A0G4J2R4"/>